<accession>A0A7S2EX85</accession>
<sequence>MMLPESSVPELTNDWISTTLRPVLHTHNGQFDDCEETHETQSVNFGLGGSNKPQEPIVQNRTSDAKSAFENHESVESPFPYRFVVAGKTEDGIAYFDVLSGRGAGTNKHTGNKYFRELCDQFRSAYAKPKKNMRKMDIAKRIVTMIQERGGRFLKRNDETMQWIEITDREATMKTCQALRDSSTLKKSKQVYIPQKNYEVKSFSQSHSIQTWQHSGPRLSP</sequence>
<protein>
    <recommendedName>
        <fullName evidence="1">DUF6824 domain-containing protein</fullName>
    </recommendedName>
</protein>
<proteinExistence type="predicted"/>
<dbReference type="EMBL" id="HBGO01039585">
    <property type="protein sequence ID" value="CAD9362718.1"/>
    <property type="molecule type" value="Transcribed_RNA"/>
</dbReference>
<dbReference type="Pfam" id="PF20710">
    <property type="entry name" value="DUF6824"/>
    <property type="match status" value="1"/>
</dbReference>
<dbReference type="InterPro" id="IPR049227">
    <property type="entry name" value="DUF6824"/>
</dbReference>
<evidence type="ECO:0000313" key="2">
    <source>
        <dbReference type="EMBL" id="CAD9362718.1"/>
    </source>
</evidence>
<gene>
    <name evidence="2" type="ORF">OSIN01602_LOCUS22959</name>
</gene>
<feature type="domain" description="DUF6824" evidence="1">
    <location>
        <begin position="97"/>
        <end position="181"/>
    </location>
</feature>
<name>A0A7S2EX85_TRICV</name>
<organism evidence="2">
    <name type="scientific">Trieres chinensis</name>
    <name type="common">Marine centric diatom</name>
    <name type="synonym">Odontella sinensis</name>
    <dbReference type="NCBI Taxonomy" id="1514140"/>
    <lineage>
        <taxon>Eukaryota</taxon>
        <taxon>Sar</taxon>
        <taxon>Stramenopiles</taxon>
        <taxon>Ochrophyta</taxon>
        <taxon>Bacillariophyta</taxon>
        <taxon>Mediophyceae</taxon>
        <taxon>Biddulphiophycidae</taxon>
        <taxon>Eupodiscales</taxon>
        <taxon>Parodontellaceae</taxon>
        <taxon>Trieres</taxon>
    </lineage>
</organism>
<reference evidence="2" key="1">
    <citation type="submission" date="2021-01" db="EMBL/GenBank/DDBJ databases">
        <authorList>
            <person name="Corre E."/>
            <person name="Pelletier E."/>
            <person name="Niang G."/>
            <person name="Scheremetjew M."/>
            <person name="Finn R."/>
            <person name="Kale V."/>
            <person name="Holt S."/>
            <person name="Cochrane G."/>
            <person name="Meng A."/>
            <person name="Brown T."/>
            <person name="Cohen L."/>
        </authorList>
    </citation>
    <scope>NUCLEOTIDE SEQUENCE</scope>
    <source>
        <strain evidence="2">Grunow 1884</strain>
    </source>
</reference>
<dbReference type="AlphaFoldDB" id="A0A7S2EX85"/>
<evidence type="ECO:0000259" key="1">
    <source>
        <dbReference type="Pfam" id="PF20710"/>
    </source>
</evidence>